<evidence type="ECO:0000256" key="1">
    <source>
        <dbReference type="SAM" id="MobiDB-lite"/>
    </source>
</evidence>
<reference evidence="2 3" key="1">
    <citation type="submission" date="2019-03" db="EMBL/GenBank/DDBJ databases">
        <title>First draft genome of Liparis tanakae, snailfish: a comprehensive survey of snailfish specific genes.</title>
        <authorList>
            <person name="Kim W."/>
            <person name="Song I."/>
            <person name="Jeong J.-H."/>
            <person name="Kim D."/>
            <person name="Kim S."/>
            <person name="Ryu S."/>
            <person name="Song J.Y."/>
            <person name="Lee S.K."/>
        </authorList>
    </citation>
    <scope>NUCLEOTIDE SEQUENCE [LARGE SCALE GENOMIC DNA]</scope>
    <source>
        <tissue evidence="2">Muscle</tissue>
    </source>
</reference>
<proteinExistence type="predicted"/>
<keyword evidence="3" id="KW-1185">Reference proteome</keyword>
<feature type="compositionally biased region" description="Basic and acidic residues" evidence="1">
    <location>
        <begin position="62"/>
        <end position="71"/>
    </location>
</feature>
<feature type="region of interest" description="Disordered" evidence="1">
    <location>
        <begin position="1"/>
        <end position="125"/>
    </location>
</feature>
<evidence type="ECO:0000313" key="3">
    <source>
        <dbReference type="Proteomes" id="UP000314294"/>
    </source>
</evidence>
<accession>A0A4Z2F1L4</accession>
<feature type="compositionally biased region" description="Basic and acidic residues" evidence="1">
    <location>
        <begin position="13"/>
        <end position="23"/>
    </location>
</feature>
<dbReference type="EMBL" id="SRLO01001938">
    <property type="protein sequence ID" value="TNN34554.1"/>
    <property type="molecule type" value="Genomic_DNA"/>
</dbReference>
<feature type="compositionally biased region" description="Acidic residues" evidence="1">
    <location>
        <begin position="1"/>
        <end position="12"/>
    </location>
</feature>
<feature type="compositionally biased region" description="Basic and acidic residues" evidence="1">
    <location>
        <begin position="41"/>
        <end position="53"/>
    </location>
</feature>
<organism evidence="2 3">
    <name type="scientific">Liparis tanakae</name>
    <name type="common">Tanaka's snailfish</name>
    <dbReference type="NCBI Taxonomy" id="230148"/>
    <lineage>
        <taxon>Eukaryota</taxon>
        <taxon>Metazoa</taxon>
        <taxon>Chordata</taxon>
        <taxon>Craniata</taxon>
        <taxon>Vertebrata</taxon>
        <taxon>Euteleostomi</taxon>
        <taxon>Actinopterygii</taxon>
        <taxon>Neopterygii</taxon>
        <taxon>Teleostei</taxon>
        <taxon>Neoteleostei</taxon>
        <taxon>Acanthomorphata</taxon>
        <taxon>Eupercaria</taxon>
        <taxon>Perciformes</taxon>
        <taxon>Cottioidei</taxon>
        <taxon>Cottales</taxon>
        <taxon>Liparidae</taxon>
        <taxon>Liparis</taxon>
    </lineage>
</organism>
<gene>
    <name evidence="2" type="ORF">EYF80_055284</name>
</gene>
<dbReference type="Proteomes" id="UP000314294">
    <property type="component" value="Unassembled WGS sequence"/>
</dbReference>
<evidence type="ECO:0000313" key="2">
    <source>
        <dbReference type="EMBL" id="TNN34554.1"/>
    </source>
</evidence>
<comment type="caution">
    <text evidence="2">The sequence shown here is derived from an EMBL/GenBank/DDBJ whole genome shotgun (WGS) entry which is preliminary data.</text>
</comment>
<dbReference type="AlphaFoldDB" id="A0A4Z2F1L4"/>
<feature type="compositionally biased region" description="Polar residues" evidence="1">
    <location>
        <begin position="81"/>
        <end position="91"/>
    </location>
</feature>
<protein>
    <submittedName>
        <fullName evidence="2">Uncharacterized protein</fullName>
    </submittedName>
</protein>
<name>A0A4Z2F1L4_9TELE</name>
<sequence length="125" mass="14448">MEPREDDWEDDGERERERERDHWATCSELDQRHHHGQAEPPHQDVEDSGHVAERQGAGLLLVHREQPERRVSGTKAWDKTTGPQDYRTTGPQDYRTPPGGSHSHSSHWLEPARRLQRGGSECILM</sequence>